<evidence type="ECO:0000256" key="2">
    <source>
        <dbReference type="ARBA" id="ARBA00022738"/>
    </source>
</evidence>
<accession>K9XYY2</accession>
<dbReference type="Proteomes" id="UP000010473">
    <property type="component" value="Chromosome"/>
</dbReference>
<sequence>MSNPVTQLSETETDALLKKVNQQLNLNSFDVNDHQLIQQMVECMGDPRGLVRLGFAEALGVVGFPAVPFLREALAHHCNPVVRRAAAKTLNLIADPTAIPTLIDAVLNDDDVVVRGSAVGALAQTGEASVPPLIDILASPESTETIKGHAAWALAFIGNKAREQLYQAFNSDSAEVRSAVVGAIAKVAEEQREERALNLLIDSLQDPASSVRSEAAAALGNLAEQSAIPDLLKLLQHSEGESRKAAALALMKIGDPAVLESLQTALERESEAAIQQIIKLAITQLEKKLESDDWN</sequence>
<dbReference type="Gene3D" id="1.25.10.10">
    <property type="entry name" value="Leucine-rich Repeat Variant"/>
    <property type="match status" value="2"/>
</dbReference>
<dbReference type="HOGENOM" id="CLU_920356_0_0_3"/>
<dbReference type="KEGG" id="scs:Sta7437_3852"/>
<dbReference type="EMBL" id="CP003653">
    <property type="protein sequence ID" value="AFZ37336.1"/>
    <property type="molecule type" value="Genomic_DNA"/>
</dbReference>
<keyword evidence="1" id="KW-0042">Antenna complex</keyword>
<dbReference type="SMART" id="SM00567">
    <property type="entry name" value="EZ_HEAT"/>
    <property type="match status" value="7"/>
</dbReference>
<dbReference type="GO" id="GO:0016491">
    <property type="term" value="F:oxidoreductase activity"/>
    <property type="evidence" value="ECO:0007669"/>
    <property type="project" value="TreeGrafter"/>
</dbReference>
<dbReference type="Pfam" id="PF13646">
    <property type="entry name" value="HEAT_2"/>
    <property type="match status" value="2"/>
</dbReference>
<dbReference type="SUPFAM" id="SSF48371">
    <property type="entry name" value="ARM repeat"/>
    <property type="match status" value="1"/>
</dbReference>
<dbReference type="PATRIC" id="fig|111780.3.peg.3998"/>
<dbReference type="AlphaFoldDB" id="K9XYY2"/>
<gene>
    <name evidence="3" type="ordered locus">Sta7437_3852</name>
</gene>
<keyword evidence="2" id="KW-0605">Phycobilisome</keyword>
<protein>
    <submittedName>
        <fullName evidence="3">PBS lyase HEAT domain protein repeat-containing protein</fullName>
    </submittedName>
</protein>
<dbReference type="InterPro" id="IPR016024">
    <property type="entry name" value="ARM-type_fold"/>
</dbReference>
<keyword evidence="4" id="KW-1185">Reference proteome</keyword>
<dbReference type="OrthoDB" id="9765635at2"/>
<organism evidence="3 4">
    <name type="scientific">Stanieria cyanosphaera (strain ATCC 29371 / PCC 7437)</name>
    <dbReference type="NCBI Taxonomy" id="111780"/>
    <lineage>
        <taxon>Bacteria</taxon>
        <taxon>Bacillati</taxon>
        <taxon>Cyanobacteriota</taxon>
        <taxon>Cyanophyceae</taxon>
        <taxon>Pleurocapsales</taxon>
        <taxon>Dermocarpellaceae</taxon>
        <taxon>Stanieria</taxon>
    </lineage>
</organism>
<dbReference type="eggNOG" id="COG1413">
    <property type="taxonomic scope" value="Bacteria"/>
</dbReference>
<dbReference type="InterPro" id="IPR011989">
    <property type="entry name" value="ARM-like"/>
</dbReference>
<name>K9XYY2_STAC7</name>
<dbReference type="STRING" id="111780.Sta7437_3852"/>
<reference evidence="4" key="1">
    <citation type="journal article" date="2013" name="Proc. Natl. Acad. Sci. U.S.A.">
        <title>Improving the coverage of the cyanobacterial phylum using diversity-driven genome sequencing.</title>
        <authorList>
            <person name="Shih P.M."/>
            <person name="Wu D."/>
            <person name="Latifi A."/>
            <person name="Axen S.D."/>
            <person name="Fewer D.P."/>
            <person name="Talla E."/>
            <person name="Calteau A."/>
            <person name="Cai F."/>
            <person name="Tandeau de Marsac N."/>
            <person name="Rippka R."/>
            <person name="Herdman M."/>
            <person name="Sivonen K."/>
            <person name="Coursin T."/>
            <person name="Laurent T."/>
            <person name="Goodwin L."/>
            <person name="Nolan M."/>
            <person name="Davenport K.W."/>
            <person name="Han C.S."/>
            <person name="Rubin E.M."/>
            <person name="Eisen J.A."/>
            <person name="Woyke T."/>
            <person name="Gugger M."/>
            <person name="Kerfeld C.A."/>
        </authorList>
    </citation>
    <scope>NUCLEOTIDE SEQUENCE [LARGE SCALE GENOMIC DNA]</scope>
    <source>
        <strain evidence="4">ATCC 29371 / PCC 7437</strain>
    </source>
</reference>
<dbReference type="PANTHER" id="PTHR12697:SF5">
    <property type="entry name" value="DEOXYHYPUSINE HYDROXYLASE"/>
    <property type="match status" value="1"/>
</dbReference>
<dbReference type="PANTHER" id="PTHR12697">
    <property type="entry name" value="PBS LYASE HEAT-LIKE PROTEIN"/>
    <property type="match status" value="1"/>
</dbReference>
<dbReference type="RefSeq" id="WP_015194995.1">
    <property type="nucleotide sequence ID" value="NC_019748.1"/>
</dbReference>
<evidence type="ECO:0000313" key="3">
    <source>
        <dbReference type="EMBL" id="AFZ37336.1"/>
    </source>
</evidence>
<dbReference type="GO" id="GO:0016829">
    <property type="term" value="F:lyase activity"/>
    <property type="evidence" value="ECO:0007669"/>
    <property type="project" value="UniProtKB-KW"/>
</dbReference>
<keyword evidence="3" id="KW-0456">Lyase</keyword>
<dbReference type="InterPro" id="IPR004155">
    <property type="entry name" value="PBS_lyase_HEAT"/>
</dbReference>
<dbReference type="GO" id="GO:0030089">
    <property type="term" value="C:phycobilisome"/>
    <property type="evidence" value="ECO:0007669"/>
    <property type="project" value="UniProtKB-KW"/>
</dbReference>
<evidence type="ECO:0000313" key="4">
    <source>
        <dbReference type="Proteomes" id="UP000010473"/>
    </source>
</evidence>
<evidence type="ECO:0000256" key="1">
    <source>
        <dbReference type="ARBA" id="ARBA00022549"/>
    </source>
</evidence>
<proteinExistence type="predicted"/>